<dbReference type="Proteomes" id="UP001500751">
    <property type="component" value="Unassembled WGS sequence"/>
</dbReference>
<dbReference type="InterPro" id="IPR032710">
    <property type="entry name" value="NTF2-like_dom_sf"/>
</dbReference>
<keyword evidence="3" id="KW-1185">Reference proteome</keyword>
<name>A0ABP5F2D2_9ACTN</name>
<dbReference type="InterPro" id="IPR037401">
    <property type="entry name" value="SnoaL-like"/>
</dbReference>
<dbReference type="Gene3D" id="3.10.450.50">
    <property type="match status" value="1"/>
</dbReference>
<proteinExistence type="predicted"/>
<dbReference type="RefSeq" id="WP_344663969.1">
    <property type="nucleotide sequence ID" value="NZ_BAAAQN010000003.1"/>
</dbReference>
<sequence>MTETHLRQIDLPAPVAAYFAASESGDPRAWSATLAEDAVVRDPVGAPEVRGRAAMFERLSGVLPLLAAFSGLQPDAVHPGGDSFAVSWHATATTVAGKDLAWSGISIFTVGDGGLIAAMDTYFDASIFA</sequence>
<dbReference type="SUPFAM" id="SSF54427">
    <property type="entry name" value="NTF2-like"/>
    <property type="match status" value="1"/>
</dbReference>
<gene>
    <name evidence="2" type="ORF">GCM10009839_06650</name>
</gene>
<evidence type="ECO:0000313" key="3">
    <source>
        <dbReference type="Proteomes" id="UP001500751"/>
    </source>
</evidence>
<dbReference type="Pfam" id="PF12680">
    <property type="entry name" value="SnoaL_2"/>
    <property type="match status" value="1"/>
</dbReference>
<comment type="caution">
    <text evidence="2">The sequence shown here is derived from an EMBL/GenBank/DDBJ whole genome shotgun (WGS) entry which is preliminary data.</text>
</comment>
<organism evidence="2 3">
    <name type="scientific">Catenulispora yoronensis</name>
    <dbReference type="NCBI Taxonomy" id="450799"/>
    <lineage>
        <taxon>Bacteria</taxon>
        <taxon>Bacillati</taxon>
        <taxon>Actinomycetota</taxon>
        <taxon>Actinomycetes</taxon>
        <taxon>Catenulisporales</taxon>
        <taxon>Catenulisporaceae</taxon>
        <taxon>Catenulispora</taxon>
    </lineage>
</organism>
<evidence type="ECO:0000313" key="2">
    <source>
        <dbReference type="EMBL" id="GAA2014404.1"/>
    </source>
</evidence>
<protein>
    <recommendedName>
        <fullName evidence="1">SnoaL-like domain-containing protein</fullName>
    </recommendedName>
</protein>
<accession>A0ABP5F2D2</accession>
<feature type="domain" description="SnoaL-like" evidence="1">
    <location>
        <begin position="15"/>
        <end position="118"/>
    </location>
</feature>
<reference evidence="3" key="1">
    <citation type="journal article" date="2019" name="Int. J. Syst. Evol. Microbiol.">
        <title>The Global Catalogue of Microorganisms (GCM) 10K type strain sequencing project: providing services to taxonomists for standard genome sequencing and annotation.</title>
        <authorList>
            <consortium name="The Broad Institute Genomics Platform"/>
            <consortium name="The Broad Institute Genome Sequencing Center for Infectious Disease"/>
            <person name="Wu L."/>
            <person name="Ma J."/>
        </authorList>
    </citation>
    <scope>NUCLEOTIDE SEQUENCE [LARGE SCALE GENOMIC DNA]</scope>
    <source>
        <strain evidence="3">JCM 16014</strain>
    </source>
</reference>
<dbReference type="EMBL" id="BAAAQN010000003">
    <property type="protein sequence ID" value="GAA2014404.1"/>
    <property type="molecule type" value="Genomic_DNA"/>
</dbReference>
<evidence type="ECO:0000259" key="1">
    <source>
        <dbReference type="Pfam" id="PF12680"/>
    </source>
</evidence>